<dbReference type="PROSITE" id="PS51304">
    <property type="entry name" value="GALECTIN"/>
    <property type="match status" value="1"/>
</dbReference>
<evidence type="ECO:0000256" key="2">
    <source>
        <dbReference type="SAM" id="MobiDB-lite"/>
    </source>
</evidence>
<dbReference type="SMART" id="SM00908">
    <property type="entry name" value="Gal-bind_lectin"/>
    <property type="match status" value="1"/>
</dbReference>
<feature type="region of interest" description="Disordered" evidence="2">
    <location>
        <begin position="1"/>
        <end position="23"/>
    </location>
</feature>
<dbReference type="PANTHER" id="PTHR11346">
    <property type="entry name" value="GALECTIN"/>
    <property type="match status" value="1"/>
</dbReference>
<dbReference type="Pfam" id="PF00337">
    <property type="entry name" value="Gal-bind_lectin"/>
    <property type="match status" value="1"/>
</dbReference>
<dbReference type="InterPro" id="IPR013320">
    <property type="entry name" value="ConA-like_dom_sf"/>
</dbReference>
<name>A0A6P7EMQ4_SHEEP</name>
<feature type="compositionally biased region" description="Basic and acidic residues" evidence="2">
    <location>
        <begin position="9"/>
        <end position="19"/>
    </location>
</feature>
<reference evidence="3 4" key="1">
    <citation type="submission" date="2020-12" db="EMBL/GenBank/DDBJ databases">
        <title>De novo assembly of Tibetan sheep genome.</title>
        <authorList>
            <person name="Li X."/>
        </authorList>
    </citation>
    <scope>NUCLEOTIDE SEQUENCE [LARGE SCALE GENOMIC DNA]</scope>
    <source>
        <tissue evidence="3">Heart</tissue>
    </source>
</reference>
<keyword evidence="1" id="KW-0430">Lectin</keyword>
<accession>A0A6P7EMQ4</accession>
<protein>
    <submittedName>
        <fullName evidence="3">Uncharacterized protein</fullName>
    </submittedName>
</protein>
<dbReference type="SMART" id="SM00276">
    <property type="entry name" value="GLECT"/>
    <property type="match status" value="1"/>
</dbReference>
<organism evidence="3 4">
    <name type="scientific">Ovis aries</name>
    <name type="common">Sheep</name>
    <dbReference type="NCBI Taxonomy" id="9940"/>
    <lineage>
        <taxon>Eukaryota</taxon>
        <taxon>Metazoa</taxon>
        <taxon>Chordata</taxon>
        <taxon>Craniata</taxon>
        <taxon>Vertebrata</taxon>
        <taxon>Euteleostomi</taxon>
        <taxon>Mammalia</taxon>
        <taxon>Eutheria</taxon>
        <taxon>Laurasiatheria</taxon>
        <taxon>Artiodactyla</taxon>
        <taxon>Ruminantia</taxon>
        <taxon>Pecora</taxon>
        <taxon>Bovidae</taxon>
        <taxon>Caprinae</taxon>
        <taxon>Ovis</taxon>
    </lineage>
</organism>
<dbReference type="PANTHER" id="PTHR11346:SF15">
    <property type="entry name" value="PLACENTAL PROTEIN 13-LIKE"/>
    <property type="match status" value="1"/>
</dbReference>
<dbReference type="GO" id="GO:0030246">
    <property type="term" value="F:carbohydrate binding"/>
    <property type="evidence" value="ECO:0007669"/>
    <property type="project" value="UniProtKB-UniRule"/>
</dbReference>
<evidence type="ECO:0000313" key="3">
    <source>
        <dbReference type="EMBL" id="KAG5203702.1"/>
    </source>
</evidence>
<evidence type="ECO:0000313" key="4">
    <source>
        <dbReference type="Proteomes" id="UP000664991"/>
    </source>
</evidence>
<dbReference type="AlphaFoldDB" id="A0A6P7EMQ4"/>
<evidence type="ECO:0000256" key="1">
    <source>
        <dbReference type="ARBA" id="ARBA00022734"/>
    </source>
</evidence>
<proteinExistence type="predicted"/>
<comment type="caution">
    <text evidence="3">The sequence shown here is derived from an EMBL/GenBank/DDBJ whole genome shotgun (WGS) entry which is preliminary data.</text>
</comment>
<dbReference type="InterPro" id="IPR044156">
    <property type="entry name" value="Galectin-like"/>
</dbReference>
<dbReference type="CDD" id="cd00070">
    <property type="entry name" value="GLECT"/>
    <property type="match status" value="1"/>
</dbReference>
<dbReference type="Gene3D" id="2.60.120.200">
    <property type="match status" value="1"/>
</dbReference>
<gene>
    <name evidence="3" type="ORF">JEQ12_003285</name>
</gene>
<dbReference type="InterPro" id="IPR001079">
    <property type="entry name" value="Galectin_CRD"/>
</dbReference>
<dbReference type="FunFam" id="2.60.120.200:FF:000078">
    <property type="entry name" value="Galectin"/>
    <property type="match status" value="1"/>
</dbReference>
<dbReference type="EMBL" id="JAEMGP010000011">
    <property type="protein sequence ID" value="KAG5203702.1"/>
    <property type="molecule type" value="Genomic_DNA"/>
</dbReference>
<dbReference type="SUPFAM" id="SSF49899">
    <property type="entry name" value="Concanavalin A-like lectins/glucanases"/>
    <property type="match status" value="1"/>
</dbReference>
<sequence length="161" mass="18229">MQSESGHIGNEERALRETQEPYINPPVPFTGKIEGGLQDGHKVTVIGHVPSTGGKRFEVNFQMGYHDHEIAFHFNPRFEEGGYVVCNTKHLGYWGPEEKKMLMPFQKGSEFEICFDVDRSSFKVMVNNSIFLDYAHRLPFDQVNAISIKGGVHVSLIGFQI</sequence>
<dbReference type="Proteomes" id="UP000664991">
    <property type="component" value="Unassembled WGS sequence"/>
</dbReference>